<feature type="region of interest" description="Disordered" evidence="1">
    <location>
        <begin position="1"/>
        <end position="30"/>
    </location>
</feature>
<dbReference type="EMBL" id="CATQJA010002408">
    <property type="protein sequence ID" value="CAJ0570593.1"/>
    <property type="molecule type" value="Genomic_DNA"/>
</dbReference>
<feature type="non-terminal residue" evidence="2">
    <location>
        <position position="1"/>
    </location>
</feature>
<protein>
    <submittedName>
        <fullName evidence="2">Uncharacterized protein</fullName>
    </submittedName>
</protein>
<accession>A0AA36FZM7</accession>
<dbReference type="AlphaFoldDB" id="A0AA36FZM7"/>
<organism evidence="2 3">
    <name type="scientific">Mesorhabditis spiculigera</name>
    <dbReference type="NCBI Taxonomy" id="96644"/>
    <lineage>
        <taxon>Eukaryota</taxon>
        <taxon>Metazoa</taxon>
        <taxon>Ecdysozoa</taxon>
        <taxon>Nematoda</taxon>
        <taxon>Chromadorea</taxon>
        <taxon>Rhabditida</taxon>
        <taxon>Rhabditina</taxon>
        <taxon>Rhabditomorpha</taxon>
        <taxon>Rhabditoidea</taxon>
        <taxon>Rhabditidae</taxon>
        <taxon>Mesorhabditinae</taxon>
        <taxon>Mesorhabditis</taxon>
    </lineage>
</organism>
<dbReference type="Proteomes" id="UP001177023">
    <property type="component" value="Unassembled WGS sequence"/>
</dbReference>
<proteinExistence type="predicted"/>
<evidence type="ECO:0000313" key="2">
    <source>
        <dbReference type="EMBL" id="CAJ0570593.1"/>
    </source>
</evidence>
<evidence type="ECO:0000313" key="3">
    <source>
        <dbReference type="Proteomes" id="UP001177023"/>
    </source>
</evidence>
<gene>
    <name evidence="2" type="ORF">MSPICULIGERA_LOCUS9030</name>
</gene>
<feature type="compositionally biased region" description="Low complexity" evidence="1">
    <location>
        <begin position="15"/>
        <end position="26"/>
    </location>
</feature>
<evidence type="ECO:0000256" key="1">
    <source>
        <dbReference type="SAM" id="MobiDB-lite"/>
    </source>
</evidence>
<sequence>MHTNPIVRPRRLKRSASFGGSRGSSRAVERTLTQRLRDVRLDHPYAKPSEAKPSDANDMDWTIHVIEGTLQDPMLSDSPRGQTYPSF</sequence>
<keyword evidence="3" id="KW-1185">Reference proteome</keyword>
<reference evidence="2" key="1">
    <citation type="submission" date="2023-06" db="EMBL/GenBank/DDBJ databases">
        <authorList>
            <person name="Delattre M."/>
        </authorList>
    </citation>
    <scope>NUCLEOTIDE SEQUENCE</scope>
    <source>
        <strain evidence="2">AF72</strain>
    </source>
</reference>
<feature type="region of interest" description="Disordered" evidence="1">
    <location>
        <begin position="40"/>
        <end position="59"/>
    </location>
</feature>
<feature type="compositionally biased region" description="Basic and acidic residues" evidence="1">
    <location>
        <begin position="40"/>
        <end position="55"/>
    </location>
</feature>
<name>A0AA36FZM7_9BILA</name>
<comment type="caution">
    <text evidence="2">The sequence shown here is derived from an EMBL/GenBank/DDBJ whole genome shotgun (WGS) entry which is preliminary data.</text>
</comment>